<feature type="domain" description="DUF4274" evidence="1">
    <location>
        <begin position="22"/>
        <end position="95"/>
    </location>
</feature>
<reference evidence="4" key="2">
    <citation type="submission" date="2017-09" db="EMBL/GenBank/DDBJ databases">
        <title>FDA dAtabase for Regulatory Grade micrObial Sequences (FDA-ARGOS): Supporting development and validation of Infectious Disease Dx tests.</title>
        <authorList>
            <person name="Minogue T."/>
            <person name="Wolcott M."/>
            <person name="Wasieloski L."/>
            <person name="Aguilar W."/>
            <person name="Moore D."/>
            <person name="Tallon L."/>
            <person name="Sadzewicz L."/>
            <person name="Ott S."/>
            <person name="Zhao X."/>
            <person name="Nagaraj S."/>
            <person name="Vavikolanu K."/>
            <person name="Aluvathingal J."/>
            <person name="Nadendla S."/>
            <person name="Sichtig H."/>
        </authorList>
    </citation>
    <scope>NUCLEOTIDE SEQUENCE [LARGE SCALE GENOMIC DNA]</scope>
    <source>
        <strain evidence="4">FDAARGOS_387</strain>
    </source>
</reference>
<dbReference type="Proteomes" id="UP000373449">
    <property type="component" value="Unassembled WGS sequence"/>
</dbReference>
<dbReference type="InterPro" id="IPR025369">
    <property type="entry name" value="DUF4274"/>
</dbReference>
<keyword evidence="4" id="KW-1185">Reference proteome</keyword>
<gene>
    <name evidence="2" type="ORF">CRN84_14055</name>
    <name evidence="3" type="ORF">NCTC12282_03981</name>
</gene>
<evidence type="ECO:0000313" key="5">
    <source>
        <dbReference type="Proteomes" id="UP000373449"/>
    </source>
</evidence>
<evidence type="ECO:0000313" key="2">
    <source>
        <dbReference type="EMBL" id="PHI30378.1"/>
    </source>
</evidence>
<dbReference type="Pfam" id="PF14096">
    <property type="entry name" value="DUF4274"/>
    <property type="match status" value="1"/>
</dbReference>
<evidence type="ECO:0000259" key="1">
    <source>
        <dbReference type="Pfam" id="PF14096"/>
    </source>
</evidence>
<dbReference type="AlphaFoldDB" id="A0A2C6DJ90"/>
<protein>
    <submittedName>
        <fullName evidence="2">DUF4274 domain-containing protein</fullName>
    </submittedName>
</protein>
<dbReference type="EMBL" id="PDDX01000001">
    <property type="protein sequence ID" value="PHI30378.1"/>
    <property type="molecule type" value="Genomic_DNA"/>
</dbReference>
<name>A0A2C6DJ90_9GAMM</name>
<dbReference type="RefSeq" id="WP_029093625.1">
    <property type="nucleotide sequence ID" value="NZ_BRLG01000003.1"/>
</dbReference>
<organism evidence="2 4">
    <name type="scientific">Budvicia aquatica</name>
    <dbReference type="NCBI Taxonomy" id="82979"/>
    <lineage>
        <taxon>Bacteria</taxon>
        <taxon>Pseudomonadati</taxon>
        <taxon>Pseudomonadota</taxon>
        <taxon>Gammaproteobacteria</taxon>
        <taxon>Enterobacterales</taxon>
        <taxon>Budviciaceae</taxon>
        <taxon>Budvicia</taxon>
    </lineage>
</organism>
<dbReference type="Proteomes" id="UP000224974">
    <property type="component" value="Unassembled WGS sequence"/>
</dbReference>
<reference evidence="3 5" key="3">
    <citation type="submission" date="2019-03" db="EMBL/GenBank/DDBJ databases">
        <authorList>
            <consortium name="Pathogen Informatics"/>
        </authorList>
    </citation>
    <scope>NUCLEOTIDE SEQUENCE [LARGE SCALE GENOMIC DNA]</scope>
    <source>
        <strain evidence="3 5">NCTC12282</strain>
    </source>
</reference>
<accession>A0A2C6DJ90</accession>
<dbReference type="EMBL" id="CAADJA010000002">
    <property type="protein sequence ID" value="VFS49507.1"/>
    <property type="molecule type" value="Genomic_DNA"/>
</dbReference>
<proteinExistence type="predicted"/>
<evidence type="ECO:0000313" key="3">
    <source>
        <dbReference type="EMBL" id="VFS49507.1"/>
    </source>
</evidence>
<dbReference type="OrthoDB" id="6638262at2"/>
<reference evidence="2" key="1">
    <citation type="submission" date="2017-09" db="EMBL/GenBank/DDBJ databases">
        <title>FDA dAtabase for Regulatory Grade micrObial Sequences (FDA-ARGOS): Supporting development and validation of Infectious Disease Dx tests.</title>
        <authorList>
            <person name="Minogue T."/>
            <person name="Wolcott M."/>
            <person name="Wasieloski L."/>
            <person name="Aguilar W."/>
            <person name="Moore D."/>
            <person name="Tallon L.J."/>
            <person name="Sadzewicz L."/>
            <person name="Ott S."/>
            <person name="Zhao X."/>
            <person name="Nagaraj S."/>
            <person name="Vavikolanu K."/>
            <person name="Aluvathingal J."/>
            <person name="Nadendla S."/>
            <person name="Sichtig H."/>
        </authorList>
    </citation>
    <scope>NUCLEOTIDE SEQUENCE</scope>
    <source>
        <strain evidence="2">FDAARGOS_387</strain>
    </source>
</reference>
<sequence length="167" mass="19830">MEQINQQQQEWDIVRRYLEQATPAQWHLFAARSNYDGNDQPLRWLIDNPNLDRATALLIYWYLGAGWYVQFESEQKMQSYERETFQQLKLLEQRYSEGYYACHNIWFDPLQSEGGRPDDYADLVVKRPIPDLMLIAVEGTEFVDLDDDQYDDGLPMDIAEQIFALYS</sequence>
<evidence type="ECO:0000313" key="4">
    <source>
        <dbReference type="Proteomes" id="UP000224974"/>
    </source>
</evidence>